<comment type="caution">
    <text evidence="2">The sequence shown here is derived from an EMBL/GenBank/DDBJ whole genome shotgun (WGS) entry which is preliminary data.</text>
</comment>
<reference evidence="2 3" key="1">
    <citation type="submission" date="2019-05" db="EMBL/GenBank/DDBJ databases">
        <title>Another draft genome of Portunus trituberculatus and its Hox gene families provides insights of decapod evolution.</title>
        <authorList>
            <person name="Jeong J.-H."/>
            <person name="Song I."/>
            <person name="Kim S."/>
            <person name="Choi T."/>
            <person name="Kim D."/>
            <person name="Ryu S."/>
            <person name="Kim W."/>
        </authorList>
    </citation>
    <scope>NUCLEOTIDE SEQUENCE [LARGE SCALE GENOMIC DNA]</scope>
    <source>
        <tissue evidence="2">Muscle</tissue>
    </source>
</reference>
<sequence>MKKQVTSSGDVETITQATAPASQEHHIDANAQPANVLSFGTTSIAGLVRTFPGVTLPLYWVLNALRMKPRFIPRFMVGIRKLFRRF</sequence>
<gene>
    <name evidence="2" type="ORF">E2C01_076394</name>
</gene>
<dbReference type="Proteomes" id="UP000324222">
    <property type="component" value="Unassembled WGS sequence"/>
</dbReference>
<keyword evidence="3" id="KW-1185">Reference proteome</keyword>
<evidence type="ECO:0000313" key="3">
    <source>
        <dbReference type="Proteomes" id="UP000324222"/>
    </source>
</evidence>
<evidence type="ECO:0000256" key="1">
    <source>
        <dbReference type="SAM" id="MobiDB-lite"/>
    </source>
</evidence>
<feature type="compositionally biased region" description="Polar residues" evidence="1">
    <location>
        <begin position="1"/>
        <end position="21"/>
    </location>
</feature>
<dbReference type="AlphaFoldDB" id="A0A5B7I8M3"/>
<dbReference type="EMBL" id="VSRR010057932">
    <property type="protein sequence ID" value="MPC81761.1"/>
    <property type="molecule type" value="Genomic_DNA"/>
</dbReference>
<protein>
    <submittedName>
        <fullName evidence="2">Uncharacterized protein</fullName>
    </submittedName>
</protein>
<feature type="region of interest" description="Disordered" evidence="1">
    <location>
        <begin position="1"/>
        <end position="27"/>
    </location>
</feature>
<evidence type="ECO:0000313" key="2">
    <source>
        <dbReference type="EMBL" id="MPC81761.1"/>
    </source>
</evidence>
<name>A0A5B7I8M3_PORTR</name>
<organism evidence="2 3">
    <name type="scientific">Portunus trituberculatus</name>
    <name type="common">Swimming crab</name>
    <name type="synonym">Neptunus trituberculatus</name>
    <dbReference type="NCBI Taxonomy" id="210409"/>
    <lineage>
        <taxon>Eukaryota</taxon>
        <taxon>Metazoa</taxon>
        <taxon>Ecdysozoa</taxon>
        <taxon>Arthropoda</taxon>
        <taxon>Crustacea</taxon>
        <taxon>Multicrustacea</taxon>
        <taxon>Malacostraca</taxon>
        <taxon>Eumalacostraca</taxon>
        <taxon>Eucarida</taxon>
        <taxon>Decapoda</taxon>
        <taxon>Pleocyemata</taxon>
        <taxon>Brachyura</taxon>
        <taxon>Eubrachyura</taxon>
        <taxon>Portunoidea</taxon>
        <taxon>Portunidae</taxon>
        <taxon>Portuninae</taxon>
        <taxon>Portunus</taxon>
    </lineage>
</organism>
<accession>A0A5B7I8M3</accession>
<proteinExistence type="predicted"/>